<evidence type="ECO:0000256" key="1">
    <source>
        <dbReference type="SAM" id="MobiDB-lite"/>
    </source>
</evidence>
<feature type="region of interest" description="Disordered" evidence="1">
    <location>
        <begin position="29"/>
        <end position="57"/>
    </location>
</feature>
<evidence type="ECO:0000259" key="2">
    <source>
        <dbReference type="Pfam" id="PF13456"/>
    </source>
</evidence>
<protein>
    <recommendedName>
        <fullName evidence="2">RNase H type-1 domain-containing protein</fullName>
    </recommendedName>
</protein>
<proteinExistence type="predicted"/>
<dbReference type="InterPro" id="IPR002156">
    <property type="entry name" value="RNaseH_domain"/>
</dbReference>
<dbReference type="PANTHER" id="PTHR47074">
    <property type="entry name" value="BNAC02G40300D PROTEIN"/>
    <property type="match status" value="1"/>
</dbReference>
<evidence type="ECO:0000313" key="3">
    <source>
        <dbReference type="EMBL" id="KAK0575023.1"/>
    </source>
</evidence>
<dbReference type="AlphaFoldDB" id="A0AA39VEI3"/>
<sequence>MMEDRGFQRPPVLESNKIGKEIAIDPMEGNRAGFTDKTDVSGIQGNQGYDEGGNLGPNYMRENGDSIGISNLNYIPVDNEVGRIKAWASDYLVDWKKAHLGIVAGSTDKVVFVASWRPPEVGHWKINTDAATNYKDKLIGLGVIIRDAYGKVKATEAVKMSATLSVVVAEAIAVKCGIMRAVEMGLTRFI</sequence>
<feature type="domain" description="RNase H type-1" evidence="2">
    <location>
        <begin position="127"/>
        <end position="188"/>
    </location>
</feature>
<keyword evidence="4" id="KW-1185">Reference proteome</keyword>
<reference evidence="3" key="2">
    <citation type="submission" date="2023-06" db="EMBL/GenBank/DDBJ databases">
        <authorList>
            <person name="Swenson N.G."/>
            <person name="Wegrzyn J.L."/>
            <person name="Mcevoy S.L."/>
        </authorList>
    </citation>
    <scope>NUCLEOTIDE SEQUENCE</scope>
    <source>
        <strain evidence="3">NS2018</strain>
        <tissue evidence="3">Leaf</tissue>
    </source>
</reference>
<dbReference type="PANTHER" id="PTHR47074:SF48">
    <property type="entry name" value="POLYNUCLEOTIDYL TRANSFERASE, RIBONUCLEASE H-LIKE SUPERFAMILY PROTEIN"/>
    <property type="match status" value="1"/>
</dbReference>
<accession>A0AA39VEI3</accession>
<organism evidence="3 4">
    <name type="scientific">Acer saccharum</name>
    <name type="common">Sugar maple</name>
    <dbReference type="NCBI Taxonomy" id="4024"/>
    <lineage>
        <taxon>Eukaryota</taxon>
        <taxon>Viridiplantae</taxon>
        <taxon>Streptophyta</taxon>
        <taxon>Embryophyta</taxon>
        <taxon>Tracheophyta</taxon>
        <taxon>Spermatophyta</taxon>
        <taxon>Magnoliopsida</taxon>
        <taxon>eudicotyledons</taxon>
        <taxon>Gunneridae</taxon>
        <taxon>Pentapetalae</taxon>
        <taxon>rosids</taxon>
        <taxon>malvids</taxon>
        <taxon>Sapindales</taxon>
        <taxon>Sapindaceae</taxon>
        <taxon>Hippocastanoideae</taxon>
        <taxon>Acereae</taxon>
        <taxon>Acer</taxon>
    </lineage>
</organism>
<dbReference type="EMBL" id="JAUESC010000387">
    <property type="protein sequence ID" value="KAK0575023.1"/>
    <property type="molecule type" value="Genomic_DNA"/>
</dbReference>
<dbReference type="GO" id="GO:0004523">
    <property type="term" value="F:RNA-DNA hybrid ribonuclease activity"/>
    <property type="evidence" value="ECO:0007669"/>
    <property type="project" value="InterPro"/>
</dbReference>
<dbReference type="Pfam" id="PF13456">
    <property type="entry name" value="RVT_3"/>
    <property type="match status" value="1"/>
</dbReference>
<dbReference type="InterPro" id="IPR052929">
    <property type="entry name" value="RNase_H-like_EbsB-rel"/>
</dbReference>
<comment type="caution">
    <text evidence="3">The sequence shown here is derived from an EMBL/GenBank/DDBJ whole genome shotgun (WGS) entry which is preliminary data.</text>
</comment>
<gene>
    <name evidence="3" type="ORF">LWI29_032731</name>
</gene>
<evidence type="ECO:0000313" key="4">
    <source>
        <dbReference type="Proteomes" id="UP001168877"/>
    </source>
</evidence>
<reference evidence="3" key="1">
    <citation type="journal article" date="2022" name="Plant J.">
        <title>Strategies of tolerance reflected in two North American maple genomes.</title>
        <authorList>
            <person name="McEvoy S.L."/>
            <person name="Sezen U.U."/>
            <person name="Trouern-Trend A."/>
            <person name="McMahon S.M."/>
            <person name="Schaberg P.G."/>
            <person name="Yang J."/>
            <person name="Wegrzyn J.L."/>
            <person name="Swenson N.G."/>
        </authorList>
    </citation>
    <scope>NUCLEOTIDE SEQUENCE</scope>
    <source>
        <strain evidence="3">NS2018</strain>
    </source>
</reference>
<dbReference type="GO" id="GO:0003676">
    <property type="term" value="F:nucleic acid binding"/>
    <property type="evidence" value="ECO:0007669"/>
    <property type="project" value="InterPro"/>
</dbReference>
<name>A0AA39VEI3_ACESA</name>
<dbReference type="Proteomes" id="UP001168877">
    <property type="component" value="Unassembled WGS sequence"/>
</dbReference>